<dbReference type="InterPro" id="IPR002748">
    <property type="entry name" value="CbiD"/>
</dbReference>
<comment type="similarity">
    <text evidence="5">Belongs to the CbiD family.</text>
</comment>
<evidence type="ECO:0000256" key="4">
    <source>
        <dbReference type="ARBA" id="ARBA00022691"/>
    </source>
</evidence>
<dbReference type="Proteomes" id="UP000423396">
    <property type="component" value="Chromosome"/>
</dbReference>
<reference evidence="6 7" key="1">
    <citation type="submission" date="2019-10" db="EMBL/GenBank/DDBJ databases">
        <title>Genome Sequences from Six Type Strain Members of the Archaeal Family Sulfolobaceae: Acidianus ambivalens, Acidianus infernus, Metallosphaera prunae, Stygiolobus azoricus, Sulfolobus metallicus, and Sulfurisphaera ohwakuensis.</title>
        <authorList>
            <person name="Counts J.A."/>
            <person name="Kelly R.M."/>
        </authorList>
    </citation>
    <scope>NUCLEOTIDE SEQUENCE [LARGE SCALE GENOMIC DNA]</scope>
    <source>
        <strain evidence="6 7">FC6</strain>
    </source>
</reference>
<dbReference type="AlphaFoldDB" id="A0A650CS69"/>
<dbReference type="GO" id="GO:0032259">
    <property type="term" value="P:methylation"/>
    <property type="evidence" value="ECO:0007669"/>
    <property type="project" value="UniProtKB-KW"/>
</dbReference>
<dbReference type="PANTHER" id="PTHR35863">
    <property type="entry name" value="COBALT-PRECORRIN-5B C(1)-METHYLTRANSFERASE"/>
    <property type="match status" value="1"/>
</dbReference>
<dbReference type="KEGG" id="sazo:D1868_03595"/>
<dbReference type="InterPro" id="IPR036074">
    <property type="entry name" value="CbiD_sf"/>
</dbReference>
<dbReference type="GO" id="GO:0043780">
    <property type="term" value="F:cobalt-precorrin-5B C1-methyltransferase activity"/>
    <property type="evidence" value="ECO:0007669"/>
    <property type="project" value="RHEA"/>
</dbReference>
<sequence>MTTLKRFGITTGGAAAAASKASVIYLIRGENPKSVTIPTPIGLRIEVPVDKYERRDDKYCATVRKFAGDNPDVLDGLEIVSCSKRSSSFTIKGGEGIGVITRPGLRGEVGSKSISPTAMEMIKASVKEVTDENVEVEISVPNGRTIARNTMNPSIGIVDGISILGTTGIEYPVSDEDYMDHLRTEICVIKHSGSKSLVVAPGNVSFEIGKRMFGDIVVKIGDRVGDTIKLAEEMGFEKVTLISLPGKLVKVAAGIMNTHNKYGDARVETITYASVLAGIEVEKIRKVANSLTVSEALTYLDKEERVKVMKVVAERALKRLKSITKMSVEVIALSEEGEVLARVNEP</sequence>
<comment type="function">
    <text evidence="5">Catalyzes the methylation of C-1 in cobalt-precorrin-5B to form cobalt-precorrin-6A.</text>
</comment>
<evidence type="ECO:0000256" key="3">
    <source>
        <dbReference type="ARBA" id="ARBA00022679"/>
    </source>
</evidence>
<keyword evidence="2 5" id="KW-0489">Methyltransferase</keyword>
<dbReference type="SUPFAM" id="SSF111342">
    <property type="entry name" value="CbiD-like"/>
    <property type="match status" value="1"/>
</dbReference>
<dbReference type="Pfam" id="PF01888">
    <property type="entry name" value="CbiD"/>
    <property type="match status" value="1"/>
</dbReference>
<dbReference type="EC" id="2.1.1.195" evidence="5"/>
<comment type="pathway">
    <text evidence="5">Cofactor biosynthesis; adenosylcobalamin biosynthesis; cob(II)yrinate a,c-diamide from sirohydrochlorin (anaerobic route): step 6/10.</text>
</comment>
<dbReference type="GO" id="GO:0019251">
    <property type="term" value="P:anaerobic cobalamin biosynthetic process"/>
    <property type="evidence" value="ECO:0007669"/>
    <property type="project" value="UniProtKB-UniRule"/>
</dbReference>
<evidence type="ECO:0000256" key="2">
    <source>
        <dbReference type="ARBA" id="ARBA00022603"/>
    </source>
</evidence>
<evidence type="ECO:0000313" key="7">
    <source>
        <dbReference type="Proteomes" id="UP000423396"/>
    </source>
</evidence>
<dbReference type="PIRSF" id="PIRSF026782">
    <property type="entry name" value="CbiD"/>
    <property type="match status" value="1"/>
</dbReference>
<dbReference type="NCBIfam" id="TIGR00312">
    <property type="entry name" value="cbiD"/>
    <property type="match status" value="1"/>
</dbReference>
<dbReference type="PANTHER" id="PTHR35863:SF1">
    <property type="entry name" value="COBALT-PRECORRIN-5B C(1)-METHYLTRANSFERASE"/>
    <property type="match status" value="1"/>
</dbReference>
<name>A0A650CS69_9CREN</name>
<evidence type="ECO:0000256" key="5">
    <source>
        <dbReference type="HAMAP-Rule" id="MF_00787"/>
    </source>
</evidence>
<protein>
    <recommendedName>
        <fullName evidence="5">Cobalt-precorrin-5B C(1)-methyltransferase</fullName>
        <ecNumber evidence="5">2.1.1.195</ecNumber>
    </recommendedName>
    <alternativeName>
        <fullName evidence="5">Cobalt-precorrin-6A synthase</fullName>
    </alternativeName>
</protein>
<comment type="catalytic activity">
    <reaction evidence="5">
        <text>Co-precorrin-5B + S-adenosyl-L-methionine = Co-precorrin-6A + S-adenosyl-L-homocysteine</text>
        <dbReference type="Rhea" id="RHEA:26285"/>
        <dbReference type="ChEBI" id="CHEBI:57856"/>
        <dbReference type="ChEBI" id="CHEBI:59789"/>
        <dbReference type="ChEBI" id="CHEBI:60063"/>
        <dbReference type="ChEBI" id="CHEBI:60064"/>
        <dbReference type="EC" id="2.1.1.195"/>
    </reaction>
</comment>
<keyword evidence="3 5" id="KW-0808">Transferase</keyword>
<dbReference type="EMBL" id="CP045483">
    <property type="protein sequence ID" value="QGR20492.1"/>
    <property type="molecule type" value="Genomic_DNA"/>
</dbReference>
<dbReference type="HAMAP" id="MF_00787">
    <property type="entry name" value="CbiD"/>
    <property type="match status" value="1"/>
</dbReference>
<organism evidence="6 7">
    <name type="scientific">Stygiolobus azoricus</name>
    <dbReference type="NCBI Taxonomy" id="41675"/>
    <lineage>
        <taxon>Archaea</taxon>
        <taxon>Thermoproteota</taxon>
        <taxon>Thermoprotei</taxon>
        <taxon>Sulfolobales</taxon>
        <taxon>Sulfolobaceae</taxon>
        <taxon>Stygiolobus</taxon>
    </lineage>
</organism>
<evidence type="ECO:0000313" key="6">
    <source>
        <dbReference type="EMBL" id="QGR20492.1"/>
    </source>
</evidence>
<evidence type="ECO:0000256" key="1">
    <source>
        <dbReference type="ARBA" id="ARBA00022573"/>
    </source>
</evidence>
<gene>
    <name evidence="5" type="primary">cbiD</name>
    <name evidence="6" type="ORF">D1868_03595</name>
</gene>
<keyword evidence="7" id="KW-1185">Reference proteome</keyword>
<dbReference type="Gene3D" id="3.30.2110.10">
    <property type="entry name" value="CbiD-like"/>
    <property type="match status" value="1"/>
</dbReference>
<keyword evidence="4 5" id="KW-0949">S-adenosyl-L-methionine</keyword>
<keyword evidence="1 5" id="KW-0169">Cobalamin biosynthesis</keyword>
<accession>A0A650CS69</accession>
<proteinExistence type="inferred from homology"/>
<dbReference type="UniPathway" id="UPA00148">
    <property type="reaction ID" value="UER00227"/>
</dbReference>